<evidence type="ECO:0000313" key="3">
    <source>
        <dbReference type="Proteomes" id="UP000620224"/>
    </source>
</evidence>
<evidence type="ECO:0000256" key="1">
    <source>
        <dbReference type="SAM" id="MobiDB-lite"/>
    </source>
</evidence>
<sequence>MFTVENPRDSQGASATPARTPRRSPSLIHDVETKIFGTLPDETWVYPGHGNDTTLGAERPHLPEWHARGW</sequence>
<organism evidence="2 3">
    <name type="scientific">Streptomyces lucensis JCM 4490</name>
    <dbReference type="NCBI Taxonomy" id="1306176"/>
    <lineage>
        <taxon>Bacteria</taxon>
        <taxon>Bacillati</taxon>
        <taxon>Actinomycetota</taxon>
        <taxon>Actinomycetes</taxon>
        <taxon>Kitasatosporales</taxon>
        <taxon>Streptomycetaceae</taxon>
        <taxon>Streptomyces</taxon>
    </lineage>
</organism>
<accession>A0A918MTT0</accession>
<reference evidence="2" key="2">
    <citation type="submission" date="2020-09" db="EMBL/GenBank/DDBJ databases">
        <authorList>
            <person name="Sun Q."/>
            <person name="Ohkuma M."/>
        </authorList>
    </citation>
    <scope>NUCLEOTIDE SEQUENCE</scope>
    <source>
        <strain evidence="2">JCM 4490</strain>
    </source>
</reference>
<dbReference type="Gene3D" id="3.60.15.10">
    <property type="entry name" value="Ribonuclease Z/Hydroxyacylglutathione hydrolase-like"/>
    <property type="match status" value="1"/>
</dbReference>
<feature type="region of interest" description="Disordered" evidence="1">
    <location>
        <begin position="1"/>
        <end position="26"/>
    </location>
</feature>
<dbReference type="SUPFAM" id="SSF56281">
    <property type="entry name" value="Metallo-hydrolase/oxidoreductase"/>
    <property type="match status" value="1"/>
</dbReference>
<reference evidence="2" key="1">
    <citation type="journal article" date="2014" name="Int. J. Syst. Evol. Microbiol.">
        <title>Complete genome sequence of Corynebacterium casei LMG S-19264T (=DSM 44701T), isolated from a smear-ripened cheese.</title>
        <authorList>
            <consortium name="US DOE Joint Genome Institute (JGI-PGF)"/>
            <person name="Walter F."/>
            <person name="Albersmeier A."/>
            <person name="Kalinowski J."/>
            <person name="Ruckert C."/>
        </authorList>
    </citation>
    <scope>NUCLEOTIDE SEQUENCE</scope>
    <source>
        <strain evidence="2">JCM 4490</strain>
    </source>
</reference>
<comment type="caution">
    <text evidence="2">The sequence shown here is derived from an EMBL/GenBank/DDBJ whole genome shotgun (WGS) entry which is preliminary data.</text>
</comment>
<gene>
    <name evidence="2" type="ORF">GCM10010503_52280</name>
</gene>
<name>A0A918MTT0_9ACTN</name>
<proteinExistence type="predicted"/>
<keyword evidence="3" id="KW-1185">Reference proteome</keyword>
<dbReference type="Proteomes" id="UP000620224">
    <property type="component" value="Unassembled WGS sequence"/>
</dbReference>
<dbReference type="InterPro" id="IPR036866">
    <property type="entry name" value="RibonucZ/Hydroxyglut_hydro"/>
</dbReference>
<dbReference type="EMBL" id="BMUE01000012">
    <property type="protein sequence ID" value="GGW68461.1"/>
    <property type="molecule type" value="Genomic_DNA"/>
</dbReference>
<evidence type="ECO:0000313" key="2">
    <source>
        <dbReference type="EMBL" id="GGW68461.1"/>
    </source>
</evidence>
<dbReference type="AlphaFoldDB" id="A0A918MTT0"/>
<protein>
    <recommendedName>
        <fullName evidence="4">Hydroxyacylglutathione hydrolase</fullName>
    </recommendedName>
</protein>
<evidence type="ECO:0008006" key="4">
    <source>
        <dbReference type="Google" id="ProtNLM"/>
    </source>
</evidence>